<keyword evidence="4" id="KW-0804">Transcription</keyword>
<evidence type="ECO:0000256" key="2">
    <source>
        <dbReference type="ARBA" id="ARBA00023015"/>
    </source>
</evidence>
<dbReference type="InterPro" id="IPR013325">
    <property type="entry name" value="RNA_pol_sigma_r2"/>
</dbReference>
<dbReference type="PANTHER" id="PTHR43133">
    <property type="entry name" value="RNA POLYMERASE ECF-TYPE SIGMA FACTO"/>
    <property type="match status" value="1"/>
</dbReference>
<dbReference type="NCBIfam" id="TIGR02937">
    <property type="entry name" value="sigma70-ECF"/>
    <property type="match status" value="1"/>
</dbReference>
<dbReference type="SUPFAM" id="SSF88659">
    <property type="entry name" value="Sigma3 and sigma4 domains of RNA polymerase sigma factors"/>
    <property type="match status" value="1"/>
</dbReference>
<dbReference type="GO" id="GO:0000428">
    <property type="term" value="C:DNA-directed RNA polymerase complex"/>
    <property type="evidence" value="ECO:0007669"/>
    <property type="project" value="UniProtKB-KW"/>
</dbReference>
<dbReference type="InterPro" id="IPR013324">
    <property type="entry name" value="RNA_pol_sigma_r3/r4-like"/>
</dbReference>
<dbReference type="GO" id="GO:0006352">
    <property type="term" value="P:DNA-templated transcription initiation"/>
    <property type="evidence" value="ECO:0007669"/>
    <property type="project" value="InterPro"/>
</dbReference>
<keyword evidence="6" id="KW-0240">DNA-directed RNA polymerase</keyword>
<protein>
    <submittedName>
        <fullName evidence="6">DNA-directed RNA polymerase sigma-70 factor</fullName>
    </submittedName>
</protein>
<accession>A0A918PMB8</accession>
<gene>
    <name evidence="6" type="ORF">GCM10007049_03050</name>
</gene>
<proteinExistence type="inferred from homology"/>
<comment type="similarity">
    <text evidence="1">Belongs to the sigma-70 factor family. ECF subfamily.</text>
</comment>
<dbReference type="Proteomes" id="UP000619457">
    <property type="component" value="Unassembled WGS sequence"/>
</dbReference>
<dbReference type="RefSeq" id="WP_018474459.1">
    <property type="nucleotide sequence ID" value="NZ_BMWX01000001.1"/>
</dbReference>
<dbReference type="AlphaFoldDB" id="A0A918PMB8"/>
<name>A0A918PMB8_9BACT</name>
<dbReference type="InterPro" id="IPR014284">
    <property type="entry name" value="RNA_pol_sigma-70_dom"/>
</dbReference>
<reference evidence="6" key="1">
    <citation type="journal article" date="2014" name="Int. J. Syst. Evol. Microbiol.">
        <title>Complete genome sequence of Corynebacterium casei LMG S-19264T (=DSM 44701T), isolated from a smear-ripened cheese.</title>
        <authorList>
            <consortium name="US DOE Joint Genome Institute (JGI-PGF)"/>
            <person name="Walter F."/>
            <person name="Albersmeier A."/>
            <person name="Kalinowski J."/>
            <person name="Ruckert C."/>
        </authorList>
    </citation>
    <scope>NUCLEOTIDE SEQUENCE</scope>
    <source>
        <strain evidence="6">KCTC 12368</strain>
    </source>
</reference>
<keyword evidence="3" id="KW-0731">Sigma factor</keyword>
<dbReference type="InterPro" id="IPR036388">
    <property type="entry name" value="WH-like_DNA-bd_sf"/>
</dbReference>
<dbReference type="InterPro" id="IPR014327">
    <property type="entry name" value="RNA_pol_sigma70_bacteroid"/>
</dbReference>
<dbReference type="PANTHER" id="PTHR43133:SF46">
    <property type="entry name" value="RNA POLYMERASE SIGMA-70 FACTOR ECF SUBFAMILY"/>
    <property type="match status" value="1"/>
</dbReference>
<dbReference type="InterPro" id="IPR039425">
    <property type="entry name" value="RNA_pol_sigma-70-like"/>
</dbReference>
<comment type="caution">
    <text evidence="6">The sequence shown here is derived from an EMBL/GenBank/DDBJ whole genome shotgun (WGS) entry which is preliminary data.</text>
</comment>
<dbReference type="GO" id="GO:0016987">
    <property type="term" value="F:sigma factor activity"/>
    <property type="evidence" value="ECO:0007669"/>
    <property type="project" value="UniProtKB-KW"/>
</dbReference>
<evidence type="ECO:0000256" key="3">
    <source>
        <dbReference type="ARBA" id="ARBA00023082"/>
    </source>
</evidence>
<keyword evidence="7" id="KW-1185">Reference proteome</keyword>
<evidence type="ECO:0000313" key="7">
    <source>
        <dbReference type="Proteomes" id="UP000619457"/>
    </source>
</evidence>
<dbReference type="SUPFAM" id="SSF88946">
    <property type="entry name" value="Sigma2 domain of RNA polymerase sigma factors"/>
    <property type="match status" value="1"/>
</dbReference>
<dbReference type="InterPro" id="IPR053812">
    <property type="entry name" value="HTH_Sigma70_ECF-like"/>
</dbReference>
<dbReference type="NCBIfam" id="TIGR02985">
    <property type="entry name" value="Sig70_bacteroi1"/>
    <property type="match status" value="1"/>
</dbReference>
<dbReference type="Pfam" id="PF07638">
    <property type="entry name" value="Sigma70_ECF"/>
    <property type="match status" value="1"/>
</dbReference>
<evidence type="ECO:0000256" key="4">
    <source>
        <dbReference type="ARBA" id="ARBA00023163"/>
    </source>
</evidence>
<evidence type="ECO:0000259" key="5">
    <source>
        <dbReference type="Pfam" id="PF07638"/>
    </source>
</evidence>
<sequence length="199" mass="23584">MSQIEQRILEQIRKGNEMAFVEVYNKYWKQLYNSGYRRLRKQEIVEGLVQEVFVEMWQKRTSLEVHTSLGAYLFTAMKYKVINHIKSQVVKEKYVDFVKSRNNTFGSEVEEKLYYRELDEAYQKEVACLPGQAKIVYELKNSEGMTYAEIAKVMEISISTVEKHMIKALKILRENLRRYSFSIFGLSILQLCEELSNVY</sequence>
<evidence type="ECO:0000256" key="1">
    <source>
        <dbReference type="ARBA" id="ARBA00010641"/>
    </source>
</evidence>
<dbReference type="EMBL" id="BMWX01000001">
    <property type="protein sequence ID" value="GGZ14561.1"/>
    <property type="molecule type" value="Genomic_DNA"/>
</dbReference>
<organism evidence="6 7">
    <name type="scientific">Echinicola pacifica</name>
    <dbReference type="NCBI Taxonomy" id="346377"/>
    <lineage>
        <taxon>Bacteria</taxon>
        <taxon>Pseudomonadati</taxon>
        <taxon>Bacteroidota</taxon>
        <taxon>Cytophagia</taxon>
        <taxon>Cytophagales</taxon>
        <taxon>Cyclobacteriaceae</taxon>
        <taxon>Echinicola</taxon>
    </lineage>
</organism>
<dbReference type="Gene3D" id="1.10.10.10">
    <property type="entry name" value="Winged helix-like DNA-binding domain superfamily/Winged helix DNA-binding domain"/>
    <property type="match status" value="1"/>
</dbReference>
<reference evidence="6" key="2">
    <citation type="submission" date="2020-09" db="EMBL/GenBank/DDBJ databases">
        <authorList>
            <person name="Sun Q."/>
            <person name="Kim S."/>
        </authorList>
    </citation>
    <scope>NUCLEOTIDE SEQUENCE</scope>
    <source>
        <strain evidence="6">KCTC 12368</strain>
    </source>
</reference>
<dbReference type="Gene3D" id="1.10.1740.10">
    <property type="match status" value="1"/>
</dbReference>
<keyword evidence="2" id="KW-0805">Transcription regulation</keyword>
<evidence type="ECO:0000313" key="6">
    <source>
        <dbReference type="EMBL" id="GGZ14561.1"/>
    </source>
</evidence>
<feature type="domain" description="RNA polymerase sigma-70 ECF-like HTH" evidence="5">
    <location>
        <begin position="7"/>
        <end position="166"/>
    </location>
</feature>